<keyword evidence="1" id="KW-0812">Transmembrane</keyword>
<dbReference type="PANTHER" id="PTHR43642:SF1">
    <property type="entry name" value="HYBRID SIGNAL TRANSDUCTION HISTIDINE KINASE G"/>
    <property type="match status" value="1"/>
</dbReference>
<proteinExistence type="predicted"/>
<dbReference type="SUPFAM" id="SSF48452">
    <property type="entry name" value="TPR-like"/>
    <property type="match status" value="1"/>
</dbReference>
<dbReference type="AlphaFoldDB" id="A0A7S2DVG6"/>
<dbReference type="PANTHER" id="PTHR43642">
    <property type="entry name" value="HYBRID SIGNAL TRANSDUCTION HISTIDINE KINASE G"/>
    <property type="match status" value="1"/>
</dbReference>
<protein>
    <submittedName>
        <fullName evidence="2">Uncharacterized protein</fullName>
    </submittedName>
</protein>
<sequence>MRTGIGSSLRYKFSHDQIQAFAYSLTPEEDRPLLHLRIGRLLYSNAAYYDEVDKKVFIIVEQLNRGKDLIDGEERLSLAKLNLTAGERSIQSSAFVPALTYLRIGLSLLTPNEMFSSEHYDMSLRLYSSTAEAEFVNGNIGEMEDAVAVISKNAVCFLDRFPSYLCLVKSYISQGRVDEAISTGFGVLSKLGEPFPKSSGTFTTIRDHVKTKNKLRGKTDDQLKELPIMKDDSKIAAMRMLNLMYSCCYICKPDLLPLVTFRMVRLSVKYGLSYVSAFAFAAYGMIVSAFLGNSKEGNRFGKIALSILEKFDTKELTSRTVAIVWFFITPWREHSLCDSLEHFTNASKIGMEVGDHEYALYNLTNFTTFSLFCGRPLAILQDECAGFQEYASSLNQDIAKQIITPFRQGMLNLMGRSDDPLILRGAAMNEDDFFETEVPPQNHPFMSHLVLYNRMFLAYTFGEYKVAAEIADMSRTSISKALPGMFIVVNHVFYDGLAASALARESKASNRKYKKTMKVAIKKMKTWTAQTPSNCLHKLRLLEAEHDVMRRKKTSACKAYEAAIEAAHKSGVTQDEALAHERAALFFRELGDEKKASRYLAIAHQLYLDWGADAKSSQLQTQYSTMVSQARKRRSFQDYMVCRTASVSPKVETS</sequence>
<name>A0A7S2DVG6_9STRA</name>
<evidence type="ECO:0000256" key="1">
    <source>
        <dbReference type="SAM" id="Phobius"/>
    </source>
</evidence>
<dbReference type="InterPro" id="IPR053159">
    <property type="entry name" value="Hybrid_Histidine_Kinase"/>
</dbReference>
<dbReference type="EMBL" id="HBGV01000132">
    <property type="protein sequence ID" value="CAD9464978.1"/>
    <property type="molecule type" value="Transcribed_RNA"/>
</dbReference>
<evidence type="ECO:0000313" key="2">
    <source>
        <dbReference type="EMBL" id="CAD9464978.1"/>
    </source>
</evidence>
<dbReference type="InterPro" id="IPR011990">
    <property type="entry name" value="TPR-like_helical_dom_sf"/>
</dbReference>
<organism evidence="2">
    <name type="scientific">Helicotheca tamesis</name>
    <dbReference type="NCBI Taxonomy" id="374047"/>
    <lineage>
        <taxon>Eukaryota</taxon>
        <taxon>Sar</taxon>
        <taxon>Stramenopiles</taxon>
        <taxon>Ochrophyta</taxon>
        <taxon>Bacillariophyta</taxon>
        <taxon>Mediophyceae</taxon>
        <taxon>Lithodesmiophycidae</taxon>
        <taxon>Lithodesmiales</taxon>
        <taxon>Lithodesmiaceae</taxon>
        <taxon>Helicotheca</taxon>
    </lineage>
</organism>
<gene>
    <name evidence="2" type="ORF">HTAM1171_LOCUS77</name>
</gene>
<reference evidence="2" key="1">
    <citation type="submission" date="2021-01" db="EMBL/GenBank/DDBJ databases">
        <authorList>
            <person name="Corre E."/>
            <person name="Pelletier E."/>
            <person name="Niang G."/>
            <person name="Scheremetjew M."/>
            <person name="Finn R."/>
            <person name="Kale V."/>
            <person name="Holt S."/>
            <person name="Cochrane G."/>
            <person name="Meng A."/>
            <person name="Brown T."/>
            <person name="Cohen L."/>
        </authorList>
    </citation>
    <scope>NUCLEOTIDE SEQUENCE</scope>
    <source>
        <strain evidence="2">CCMP826</strain>
    </source>
</reference>
<feature type="transmembrane region" description="Helical" evidence="1">
    <location>
        <begin position="272"/>
        <end position="292"/>
    </location>
</feature>
<keyword evidence="1" id="KW-0472">Membrane</keyword>
<accession>A0A7S2DVG6</accession>
<keyword evidence="1" id="KW-1133">Transmembrane helix</keyword>